<name>A0A9X0D4G4_9CNID</name>
<organism evidence="1 2">
    <name type="scientific">Desmophyllum pertusum</name>
    <dbReference type="NCBI Taxonomy" id="174260"/>
    <lineage>
        <taxon>Eukaryota</taxon>
        <taxon>Metazoa</taxon>
        <taxon>Cnidaria</taxon>
        <taxon>Anthozoa</taxon>
        <taxon>Hexacorallia</taxon>
        <taxon>Scleractinia</taxon>
        <taxon>Caryophylliina</taxon>
        <taxon>Caryophylliidae</taxon>
        <taxon>Desmophyllum</taxon>
    </lineage>
</organism>
<comment type="caution">
    <text evidence="1">The sequence shown here is derived from an EMBL/GenBank/DDBJ whole genome shotgun (WGS) entry which is preliminary data.</text>
</comment>
<dbReference type="InterPro" id="IPR025048">
    <property type="entry name" value="DUF3987"/>
</dbReference>
<dbReference type="OrthoDB" id="5980337at2759"/>
<dbReference type="Proteomes" id="UP001163046">
    <property type="component" value="Unassembled WGS sequence"/>
</dbReference>
<accession>A0A9X0D4G4</accession>
<gene>
    <name evidence="1" type="ORF">OS493_010579</name>
</gene>
<reference evidence="1" key="1">
    <citation type="submission" date="2023-01" db="EMBL/GenBank/DDBJ databases">
        <title>Genome assembly of the deep-sea coral Lophelia pertusa.</title>
        <authorList>
            <person name="Herrera S."/>
            <person name="Cordes E."/>
        </authorList>
    </citation>
    <scope>NUCLEOTIDE SEQUENCE</scope>
    <source>
        <strain evidence="1">USNM1676648</strain>
        <tissue evidence="1">Polyp</tissue>
    </source>
</reference>
<evidence type="ECO:0000313" key="2">
    <source>
        <dbReference type="Proteomes" id="UP001163046"/>
    </source>
</evidence>
<dbReference type="Pfam" id="PF13148">
    <property type="entry name" value="DUF3987"/>
    <property type="match status" value="1"/>
</dbReference>
<evidence type="ECO:0000313" key="1">
    <source>
        <dbReference type="EMBL" id="KAJ7386186.1"/>
    </source>
</evidence>
<sequence>MATRKSPQNKRMRLTKTRVDDRRINEVAVKAAEVVLPWEDVSPLYFSQWLEKFSKAQGATKELMFMSILPAVSSLLGLTSPAEQWCWLLMNEEMEDTLRHIHSERECGTLCRLFDGDSLYINTGSGNSRQEIERSSLSIGGFMQVRQFFSEIYPMMVASQSGFDLRFLIAVLCPRALTRKETQPFAAELGQTNLFNLSELYKAIYDDHKHGDIVYTLNNEALELYDQFDEQICQKHNNQWQNGQFLHMTTAASEGGKERRLVLRLAVTLFVVYSYIRRQLFQSYGPVPRVIPKPYMKYAINLMAYFQQQRKEIDKIMFDEEVESHDSLTDKIISFPGPVCTVSNLRACASSKVRAEWTPAVVKGTMADLDRSGIGESVTLERTIAFVKNPPDLITESALTQNTSLSKEQYEECFLCQDMNLSTNKREGLIAKARLSREIQAYLSQNKEN</sequence>
<dbReference type="AlphaFoldDB" id="A0A9X0D4G4"/>
<proteinExistence type="predicted"/>
<keyword evidence="2" id="KW-1185">Reference proteome</keyword>
<protein>
    <submittedName>
        <fullName evidence="1">Uncharacterized protein</fullName>
    </submittedName>
</protein>
<dbReference type="EMBL" id="MU825877">
    <property type="protein sequence ID" value="KAJ7386186.1"/>
    <property type="molecule type" value="Genomic_DNA"/>
</dbReference>